<dbReference type="PANTHER" id="PTHR36577:SF3">
    <property type="entry name" value="DUF521 DOMAIN PROTEIN (AFU_ORTHOLOGUE AFUA_6G00490)"/>
    <property type="match status" value="1"/>
</dbReference>
<dbReference type="CDD" id="cd01356">
    <property type="entry name" value="AcnX_swivel"/>
    <property type="match status" value="1"/>
</dbReference>
<feature type="domain" description="Phosphomevalonate dehydratase small subunit-like" evidence="3">
    <location>
        <begin position="68"/>
        <end position="142"/>
    </location>
</feature>
<dbReference type="SUPFAM" id="SSF52016">
    <property type="entry name" value="LeuD/IlvD-like"/>
    <property type="match status" value="1"/>
</dbReference>
<keyword evidence="2" id="KW-0456">Lyase</keyword>
<evidence type="ECO:0000256" key="1">
    <source>
        <dbReference type="ARBA" id="ARBA00023004"/>
    </source>
</evidence>
<protein>
    <recommendedName>
        <fullName evidence="6">Aconitase X catalytic domain-containing protein</fullName>
    </recommendedName>
</protein>
<feature type="domain" description="Phosphomevalonate dehydratase large subunit-like" evidence="4">
    <location>
        <begin position="257"/>
        <end position="586"/>
    </location>
</feature>
<feature type="domain" description="Phosphomevalonate dehydratase large subunit-like" evidence="4">
    <location>
        <begin position="673"/>
        <end position="762"/>
    </location>
</feature>
<evidence type="ECO:0008006" key="6">
    <source>
        <dbReference type="Google" id="ProtNLM"/>
    </source>
</evidence>
<dbReference type="InterPro" id="IPR002840">
    <property type="entry name" value="PMDh-S-like_dom"/>
</dbReference>
<name>A0A7S2EA20_9STRA</name>
<dbReference type="PANTHER" id="PTHR36577">
    <property type="entry name" value="DUF521 DOMAIN PROTEIN (AFU_ORTHOLOGUE AFUA_6G00490)"/>
    <property type="match status" value="1"/>
</dbReference>
<evidence type="ECO:0000256" key="2">
    <source>
        <dbReference type="ARBA" id="ARBA00023239"/>
    </source>
</evidence>
<dbReference type="EMBL" id="HBGN01011746">
    <property type="protein sequence ID" value="CAD9323328.1"/>
    <property type="molecule type" value="Transcribed_RNA"/>
</dbReference>
<dbReference type="GO" id="GO:0016829">
    <property type="term" value="F:lyase activity"/>
    <property type="evidence" value="ECO:0007669"/>
    <property type="project" value="UniProtKB-KW"/>
</dbReference>
<organism evidence="5">
    <name type="scientific">Ditylum brightwellii</name>
    <dbReference type="NCBI Taxonomy" id="49249"/>
    <lineage>
        <taxon>Eukaryota</taxon>
        <taxon>Sar</taxon>
        <taxon>Stramenopiles</taxon>
        <taxon>Ochrophyta</taxon>
        <taxon>Bacillariophyta</taxon>
        <taxon>Mediophyceae</taxon>
        <taxon>Lithodesmiophycidae</taxon>
        <taxon>Lithodesmiales</taxon>
        <taxon>Lithodesmiaceae</taxon>
        <taxon>Ditylum</taxon>
    </lineage>
</organism>
<evidence type="ECO:0000259" key="4">
    <source>
        <dbReference type="Pfam" id="PF04412"/>
    </source>
</evidence>
<dbReference type="Pfam" id="PF04412">
    <property type="entry name" value="AcnX"/>
    <property type="match status" value="2"/>
</dbReference>
<dbReference type="Gene3D" id="3.50.30.10">
    <property type="entry name" value="Phosphohistidine domain"/>
    <property type="match status" value="1"/>
</dbReference>
<evidence type="ECO:0000313" key="5">
    <source>
        <dbReference type="EMBL" id="CAD9323328.1"/>
    </source>
</evidence>
<gene>
    <name evidence="5" type="ORF">DBRI1063_LOCUS7485</name>
</gene>
<keyword evidence="1" id="KW-0408">Iron</keyword>
<dbReference type="InterPro" id="IPR007506">
    <property type="entry name" value="PMDh-L-like_dom"/>
</dbReference>
<reference evidence="5" key="1">
    <citation type="submission" date="2021-01" db="EMBL/GenBank/DDBJ databases">
        <authorList>
            <person name="Corre E."/>
            <person name="Pelletier E."/>
            <person name="Niang G."/>
            <person name="Scheremetjew M."/>
            <person name="Finn R."/>
            <person name="Kale V."/>
            <person name="Holt S."/>
            <person name="Cochrane G."/>
            <person name="Meng A."/>
            <person name="Brown T."/>
            <person name="Cohen L."/>
        </authorList>
    </citation>
    <scope>NUCLEOTIDE SEQUENCE</scope>
    <source>
        <strain evidence="5">Pop2</strain>
    </source>
</reference>
<proteinExistence type="predicted"/>
<dbReference type="AlphaFoldDB" id="A0A7S2EA20"/>
<accession>A0A7S2EA20</accession>
<dbReference type="Pfam" id="PF01989">
    <property type="entry name" value="AcnX_swivel_put"/>
    <property type="match status" value="1"/>
</dbReference>
<sequence>MKIVTSTNMDKNVKSTATIHGRVLVKGNIARNDYGSDERILPETTTEIKDDKNSHNKSHPHLHSTIGLSFWGGIDPQTGIVIDHTHPLYNECVADKILSIPSGRGSCTGSQVLLELILNGKAPKCIILRDIDCILCTGAIVAREVFGREEENEGGKRINVPLIISLGRDGFDELSLAMENGVGPYASVAQIKSSLAKEETEEDNDVLSGAFVILGNSQEVIEHKTNEVLAKSSYISPEGTLIDDTPAPTSSLSPAVNLTPKEYSILHGKDGATKAQQIAMRTIYQIAQITSSTRLLPITQSHIDGCTYIGPGGLQFVKILKEKDGKVSVPTTLNSVSADRRRWLTLGVDESHAIPSNALGDAYLALGCTFDSFTCAPYLLGEETIPKKGENIAWGESNAVVYANSMIGAKTEKYADYFDICAAIAGCVPALGVHLDENRKAGVILDATDMIRCHVIPSLEQKKKKNKDEGYTDHHCDDDDDDGLDAFFATLGYVCGNLSDGKIPLLLGVDQIPKDKVSNDYMKAFCAAFGTTGAAPLIHVAGVTAEAMDKTYIKAMIDDLVEGDKKEVKENKNDKTQQKKENIVVLTQDHMLKAFEALNGGADTITSLSNSEFDVRGEKIDLVALGNPHLSLAECARLAKLVTPSSTTARDNRITKESPGPPNAITNASEQITVWPKHPDIKIMATLSRHVYNQATKLGYVHQLKQFGVQFINDTCWCMILDPPIIPPSKDAVTMTNSGKYAHYGPGLTNRNVRFGSMSQCILTARSGYLVRGSKVMKANGSMNTSEVVRDGGIYSGMTWLGATRGFANHSWNFLPRKGFFTLVRSLPKLMSGHIIK</sequence>
<evidence type="ECO:0000259" key="3">
    <source>
        <dbReference type="Pfam" id="PF01989"/>
    </source>
</evidence>